<name>A0A937W250_UNCTE</name>
<reference evidence="2" key="1">
    <citation type="submission" date="2019-03" db="EMBL/GenBank/DDBJ databases">
        <title>Lake Tanganyika Metagenome-Assembled Genomes (MAGs).</title>
        <authorList>
            <person name="Tran P."/>
        </authorList>
    </citation>
    <scope>NUCLEOTIDE SEQUENCE</scope>
    <source>
        <strain evidence="2">K_DeepCast_65m_m2_066</strain>
    </source>
</reference>
<dbReference type="AlphaFoldDB" id="A0A937W250"/>
<protein>
    <submittedName>
        <fullName evidence="2">M28 family peptidase</fullName>
    </submittedName>
</protein>
<dbReference type="PANTHER" id="PTHR12147">
    <property type="entry name" value="METALLOPEPTIDASE M28 FAMILY MEMBER"/>
    <property type="match status" value="1"/>
</dbReference>
<dbReference type="SUPFAM" id="SSF53187">
    <property type="entry name" value="Zn-dependent exopeptidases"/>
    <property type="match status" value="1"/>
</dbReference>
<dbReference type="Proteomes" id="UP000712673">
    <property type="component" value="Unassembled WGS sequence"/>
</dbReference>
<accession>A0A937W250</accession>
<dbReference type="InterPro" id="IPR045175">
    <property type="entry name" value="M28_fam"/>
</dbReference>
<comment type="caution">
    <text evidence="2">The sequence shown here is derived from an EMBL/GenBank/DDBJ whole genome shotgun (WGS) entry which is preliminary data.</text>
</comment>
<evidence type="ECO:0000313" key="2">
    <source>
        <dbReference type="EMBL" id="MBM3225242.1"/>
    </source>
</evidence>
<dbReference type="GO" id="GO:0008235">
    <property type="term" value="F:metalloexopeptidase activity"/>
    <property type="evidence" value="ECO:0007669"/>
    <property type="project" value="InterPro"/>
</dbReference>
<sequence length="334" mass="36763">MRTSSWCLSLFAVIALCLGAWWYVCAMPGQTYRGPLLPLTEAEVILQDRLHVHVQVLAGQIGERHLWRPEALQATVRYLTETLHSLGSAVVLHQVQVGEHRLTNVVMEQAGATHPQEMLILGAHYDTVRGSPGANDNASGVAALLEIARLLRGHTFARTVRYVAFVNEEPPFFQTANMGSWVYAQQARQREERIVGMWSLETLGFYSDAPQSQRYPFPFALLYPAQGNFVAFVGNLASRALVRQSIGAFRKHTAFPSEGVAAPASIPGIGWSDHWAFWQAGYPAVMITDTAPFRYAAYHTGSDTPAQLDYARLARVVAGLARMVAEHAGVMSAS</sequence>
<dbReference type="InterPro" id="IPR007484">
    <property type="entry name" value="Peptidase_M28"/>
</dbReference>
<evidence type="ECO:0000313" key="3">
    <source>
        <dbReference type="Proteomes" id="UP000712673"/>
    </source>
</evidence>
<gene>
    <name evidence="2" type="ORF">FJZ47_15770</name>
</gene>
<dbReference type="Pfam" id="PF04389">
    <property type="entry name" value="Peptidase_M28"/>
    <property type="match status" value="1"/>
</dbReference>
<evidence type="ECO:0000259" key="1">
    <source>
        <dbReference type="Pfam" id="PF04389"/>
    </source>
</evidence>
<dbReference type="Gene3D" id="3.40.630.10">
    <property type="entry name" value="Zn peptidases"/>
    <property type="match status" value="1"/>
</dbReference>
<dbReference type="GO" id="GO:0006508">
    <property type="term" value="P:proteolysis"/>
    <property type="evidence" value="ECO:0007669"/>
    <property type="project" value="InterPro"/>
</dbReference>
<proteinExistence type="predicted"/>
<dbReference type="EMBL" id="VGLS01000521">
    <property type="protein sequence ID" value="MBM3225242.1"/>
    <property type="molecule type" value="Genomic_DNA"/>
</dbReference>
<organism evidence="2 3">
    <name type="scientific">Tectimicrobiota bacterium</name>
    <dbReference type="NCBI Taxonomy" id="2528274"/>
    <lineage>
        <taxon>Bacteria</taxon>
        <taxon>Pseudomonadati</taxon>
        <taxon>Nitrospinota/Tectimicrobiota group</taxon>
        <taxon>Candidatus Tectimicrobiota</taxon>
    </lineage>
</organism>
<dbReference type="PANTHER" id="PTHR12147:SF26">
    <property type="entry name" value="PEPTIDASE M28 DOMAIN-CONTAINING PROTEIN"/>
    <property type="match status" value="1"/>
</dbReference>
<feature type="domain" description="Peptidase M28" evidence="1">
    <location>
        <begin position="104"/>
        <end position="321"/>
    </location>
</feature>